<dbReference type="EMBL" id="GBRH01231233">
    <property type="protein sequence ID" value="JAD66662.1"/>
    <property type="molecule type" value="Transcribed_RNA"/>
</dbReference>
<proteinExistence type="predicted"/>
<sequence>MNLINRMSLNMNTKSSEICVVLCVHIHKCMSNACLILSWQAW</sequence>
<evidence type="ECO:0000313" key="1">
    <source>
        <dbReference type="EMBL" id="JAD66662.1"/>
    </source>
</evidence>
<reference evidence="1" key="2">
    <citation type="journal article" date="2015" name="Data Brief">
        <title>Shoot transcriptome of the giant reed, Arundo donax.</title>
        <authorList>
            <person name="Barrero R.A."/>
            <person name="Guerrero F.D."/>
            <person name="Moolhuijzen P."/>
            <person name="Goolsby J.A."/>
            <person name="Tidwell J."/>
            <person name="Bellgard S.E."/>
            <person name="Bellgard M.I."/>
        </authorList>
    </citation>
    <scope>NUCLEOTIDE SEQUENCE</scope>
    <source>
        <tissue evidence="1">Shoot tissue taken approximately 20 cm above the soil surface</tissue>
    </source>
</reference>
<organism evidence="1">
    <name type="scientific">Arundo donax</name>
    <name type="common">Giant reed</name>
    <name type="synonym">Donax arundinaceus</name>
    <dbReference type="NCBI Taxonomy" id="35708"/>
    <lineage>
        <taxon>Eukaryota</taxon>
        <taxon>Viridiplantae</taxon>
        <taxon>Streptophyta</taxon>
        <taxon>Embryophyta</taxon>
        <taxon>Tracheophyta</taxon>
        <taxon>Spermatophyta</taxon>
        <taxon>Magnoliopsida</taxon>
        <taxon>Liliopsida</taxon>
        <taxon>Poales</taxon>
        <taxon>Poaceae</taxon>
        <taxon>PACMAD clade</taxon>
        <taxon>Arundinoideae</taxon>
        <taxon>Arundineae</taxon>
        <taxon>Arundo</taxon>
    </lineage>
</organism>
<dbReference type="AlphaFoldDB" id="A0A0A9C586"/>
<protein>
    <submittedName>
        <fullName evidence="1">Uncharacterized protein</fullName>
    </submittedName>
</protein>
<name>A0A0A9C586_ARUDO</name>
<reference evidence="1" key="1">
    <citation type="submission" date="2014-09" db="EMBL/GenBank/DDBJ databases">
        <authorList>
            <person name="Magalhaes I.L.F."/>
            <person name="Oliveira U."/>
            <person name="Santos F.R."/>
            <person name="Vidigal T.H.D.A."/>
            <person name="Brescovit A.D."/>
            <person name="Santos A.J."/>
        </authorList>
    </citation>
    <scope>NUCLEOTIDE SEQUENCE</scope>
    <source>
        <tissue evidence="1">Shoot tissue taken approximately 20 cm above the soil surface</tissue>
    </source>
</reference>
<accession>A0A0A9C586</accession>